<dbReference type="Gene3D" id="3.40.50.150">
    <property type="entry name" value="Vaccinia Virus protein VP39"/>
    <property type="match status" value="1"/>
</dbReference>
<gene>
    <name evidence="2" type="ORF">UT61_C0002G0001</name>
</gene>
<dbReference type="AlphaFoldDB" id="A0A0G0SYT2"/>
<feature type="non-terminal residue" evidence="2">
    <location>
        <position position="170"/>
    </location>
</feature>
<proteinExistence type="predicted"/>
<dbReference type="GO" id="GO:0032259">
    <property type="term" value="P:methylation"/>
    <property type="evidence" value="ECO:0007669"/>
    <property type="project" value="UniProtKB-KW"/>
</dbReference>
<sequence length="170" mass="20050">MNNDLEFSLKAAQKEFREEPMKDFYYNKFAGWPSRLRVKKVLEELGEVKNKRVLDIGCEAGFISFKILDRNPKELYSIDIVDEALKEFKEKLKNKNYKTKIVIKKVFLQKMPFKNDFFDTAVCTEVIEHAPEIGKGFKEMARVLKKGGKLILTFPNEKLRKKVYWIAKLF</sequence>
<keyword evidence="2" id="KW-0808">Transferase</keyword>
<protein>
    <submittedName>
        <fullName evidence="2">Methyltransferase type 11</fullName>
    </submittedName>
</protein>
<evidence type="ECO:0000313" key="2">
    <source>
        <dbReference type="EMBL" id="KKR30757.1"/>
    </source>
</evidence>
<dbReference type="InterPro" id="IPR029063">
    <property type="entry name" value="SAM-dependent_MTases_sf"/>
</dbReference>
<evidence type="ECO:0000313" key="3">
    <source>
        <dbReference type="Proteomes" id="UP000034793"/>
    </source>
</evidence>
<dbReference type="Proteomes" id="UP000034793">
    <property type="component" value="Unassembled WGS sequence"/>
</dbReference>
<feature type="domain" description="Methyltransferase" evidence="1">
    <location>
        <begin position="49"/>
        <end position="158"/>
    </location>
</feature>
<reference evidence="2 3" key="1">
    <citation type="journal article" date="2015" name="Nature">
        <title>rRNA introns, odd ribosomes, and small enigmatic genomes across a large radiation of phyla.</title>
        <authorList>
            <person name="Brown C.T."/>
            <person name="Hug L.A."/>
            <person name="Thomas B.C."/>
            <person name="Sharon I."/>
            <person name="Castelle C.J."/>
            <person name="Singh A."/>
            <person name="Wilkins M.J."/>
            <person name="Williams K.H."/>
            <person name="Banfield J.F."/>
        </authorList>
    </citation>
    <scope>NUCLEOTIDE SEQUENCE [LARGE SCALE GENOMIC DNA]</scope>
</reference>
<comment type="caution">
    <text evidence="2">The sequence shown here is derived from an EMBL/GenBank/DDBJ whole genome shotgun (WGS) entry which is preliminary data.</text>
</comment>
<dbReference type="GO" id="GO:0008757">
    <property type="term" value="F:S-adenosylmethionine-dependent methyltransferase activity"/>
    <property type="evidence" value="ECO:0007669"/>
    <property type="project" value="InterPro"/>
</dbReference>
<dbReference type="SUPFAM" id="SSF53335">
    <property type="entry name" value="S-adenosyl-L-methionine-dependent methyltransferases"/>
    <property type="match status" value="1"/>
</dbReference>
<evidence type="ECO:0000259" key="1">
    <source>
        <dbReference type="Pfam" id="PF13847"/>
    </source>
</evidence>
<dbReference type="Pfam" id="PF13847">
    <property type="entry name" value="Methyltransf_31"/>
    <property type="match status" value="1"/>
</dbReference>
<name>A0A0G0SYT2_9BACT</name>
<dbReference type="InterPro" id="IPR025714">
    <property type="entry name" value="Methyltranfer_dom"/>
</dbReference>
<accession>A0A0G0SYT2</accession>
<organism evidence="2 3">
    <name type="scientific">Candidatus Woesebacteria bacterium GW2011_GWA1_39_8</name>
    <dbReference type="NCBI Taxonomy" id="1618552"/>
    <lineage>
        <taxon>Bacteria</taxon>
        <taxon>Candidatus Woeseibacteriota</taxon>
    </lineage>
</organism>
<keyword evidence="2" id="KW-0489">Methyltransferase</keyword>
<dbReference type="PANTHER" id="PTHR43591">
    <property type="entry name" value="METHYLTRANSFERASE"/>
    <property type="match status" value="1"/>
</dbReference>
<dbReference type="EMBL" id="LBXL01000002">
    <property type="protein sequence ID" value="KKR30757.1"/>
    <property type="molecule type" value="Genomic_DNA"/>
</dbReference>
<dbReference type="CDD" id="cd02440">
    <property type="entry name" value="AdoMet_MTases"/>
    <property type="match status" value="1"/>
</dbReference>